<dbReference type="EMBL" id="PDUG01000005">
    <property type="protein sequence ID" value="PIC29708.1"/>
    <property type="molecule type" value="Genomic_DNA"/>
</dbReference>
<evidence type="ECO:0000313" key="3">
    <source>
        <dbReference type="Proteomes" id="UP000230233"/>
    </source>
</evidence>
<evidence type="ECO:0000313" key="2">
    <source>
        <dbReference type="EMBL" id="PIC29708.1"/>
    </source>
</evidence>
<protein>
    <submittedName>
        <fullName evidence="2">Uncharacterized protein</fullName>
    </submittedName>
</protein>
<sequence length="170" mass="19058">MKYLLPISLLLAYLHFATSSGPDFTSEAFLEASNHLHAFTAALTFGNVDAMKQLIAVDGTETQEDFDRFFGTFGKMDFNIRSADFLKNGTLEMNLKISGDDKKHGNFMKFYLNKNPLSVSGWRIQSAAIQKSGIHQIHQKLPDISDYIICVASLPFCLWKKFVDVVLVIG</sequence>
<dbReference type="OrthoDB" id="5879863at2759"/>
<dbReference type="AlphaFoldDB" id="A0A2G5TR55"/>
<feature type="chain" id="PRO_5013862181" evidence="1">
    <location>
        <begin position="20"/>
        <end position="170"/>
    </location>
</feature>
<gene>
    <name evidence="2" type="primary">Cnig_chr_V.g21210</name>
    <name evidence="2" type="ORF">B9Z55_021210</name>
</gene>
<accession>A0A2G5TR55</accession>
<feature type="signal peptide" evidence="1">
    <location>
        <begin position="1"/>
        <end position="19"/>
    </location>
</feature>
<proteinExistence type="predicted"/>
<comment type="caution">
    <text evidence="2">The sequence shown here is derived from an EMBL/GenBank/DDBJ whole genome shotgun (WGS) entry which is preliminary data.</text>
</comment>
<keyword evidence="3" id="KW-1185">Reference proteome</keyword>
<name>A0A2G5TR55_9PELO</name>
<keyword evidence="1" id="KW-0732">Signal</keyword>
<dbReference type="Proteomes" id="UP000230233">
    <property type="component" value="Chromosome V"/>
</dbReference>
<evidence type="ECO:0000256" key="1">
    <source>
        <dbReference type="SAM" id="SignalP"/>
    </source>
</evidence>
<reference evidence="3" key="1">
    <citation type="submission" date="2017-10" db="EMBL/GenBank/DDBJ databases">
        <title>Rapid genome shrinkage in a self-fertile nematode reveals novel sperm competition proteins.</title>
        <authorList>
            <person name="Yin D."/>
            <person name="Schwarz E.M."/>
            <person name="Thomas C.G."/>
            <person name="Felde R.L."/>
            <person name="Korf I.F."/>
            <person name="Cutter A.D."/>
            <person name="Schartner C.M."/>
            <person name="Ralston E.J."/>
            <person name="Meyer B.J."/>
            <person name="Haag E.S."/>
        </authorList>
    </citation>
    <scope>NUCLEOTIDE SEQUENCE [LARGE SCALE GENOMIC DNA]</scope>
    <source>
        <strain evidence="3">JU1422</strain>
    </source>
</reference>
<organism evidence="2 3">
    <name type="scientific">Caenorhabditis nigoni</name>
    <dbReference type="NCBI Taxonomy" id="1611254"/>
    <lineage>
        <taxon>Eukaryota</taxon>
        <taxon>Metazoa</taxon>
        <taxon>Ecdysozoa</taxon>
        <taxon>Nematoda</taxon>
        <taxon>Chromadorea</taxon>
        <taxon>Rhabditida</taxon>
        <taxon>Rhabditina</taxon>
        <taxon>Rhabditomorpha</taxon>
        <taxon>Rhabditoidea</taxon>
        <taxon>Rhabditidae</taxon>
        <taxon>Peloderinae</taxon>
        <taxon>Caenorhabditis</taxon>
    </lineage>
</organism>